<sequence>MFSFMLFIFLCFFGILAALFYMLRSQEKLCQSLREEHAQLRVLLRALESRLDVLCDAHGEGGAPSRAVDLSSRAASAEDPLLRLSFDAPDAEAQPRRGRGASEGVVDPALDLHFDPEEDAPRR</sequence>
<name>A0A1G7LT03_9BACT</name>
<feature type="compositionally biased region" description="Basic and acidic residues" evidence="2">
    <location>
        <begin position="110"/>
        <end position="123"/>
    </location>
</feature>
<evidence type="ECO:0000313" key="4">
    <source>
        <dbReference type="Proteomes" id="UP000199355"/>
    </source>
</evidence>
<dbReference type="AlphaFoldDB" id="A0A1G7LT03"/>
<dbReference type="RefSeq" id="WP_092153389.1">
    <property type="nucleotide sequence ID" value="NZ_FNBX01000007.1"/>
</dbReference>
<keyword evidence="4" id="KW-1185">Reference proteome</keyword>
<proteinExistence type="predicted"/>
<accession>A0A1G7LT03</accession>
<keyword evidence="1" id="KW-0175">Coiled coil</keyword>
<feature type="coiled-coil region" evidence="1">
    <location>
        <begin position="23"/>
        <end position="50"/>
    </location>
</feature>
<organism evidence="3 4">
    <name type="scientific">Desulfovibrio legallii</name>
    <dbReference type="NCBI Taxonomy" id="571438"/>
    <lineage>
        <taxon>Bacteria</taxon>
        <taxon>Pseudomonadati</taxon>
        <taxon>Thermodesulfobacteriota</taxon>
        <taxon>Desulfovibrionia</taxon>
        <taxon>Desulfovibrionales</taxon>
        <taxon>Desulfovibrionaceae</taxon>
        <taxon>Desulfovibrio</taxon>
    </lineage>
</organism>
<gene>
    <name evidence="3" type="ORF">SAMN05192586_10717</name>
</gene>
<reference evidence="4" key="1">
    <citation type="submission" date="2016-10" db="EMBL/GenBank/DDBJ databases">
        <authorList>
            <person name="Varghese N."/>
            <person name="Submissions S."/>
        </authorList>
    </citation>
    <scope>NUCLEOTIDE SEQUENCE [LARGE SCALE GENOMIC DNA]</scope>
    <source>
        <strain evidence="4">KHC7</strain>
    </source>
</reference>
<evidence type="ECO:0000256" key="2">
    <source>
        <dbReference type="SAM" id="MobiDB-lite"/>
    </source>
</evidence>
<dbReference type="OrthoDB" id="5460691at2"/>
<dbReference type="EMBL" id="FNBX01000007">
    <property type="protein sequence ID" value="SDF52541.1"/>
    <property type="molecule type" value="Genomic_DNA"/>
</dbReference>
<evidence type="ECO:0000313" key="3">
    <source>
        <dbReference type="EMBL" id="SDF52541.1"/>
    </source>
</evidence>
<feature type="region of interest" description="Disordered" evidence="2">
    <location>
        <begin position="83"/>
        <end position="123"/>
    </location>
</feature>
<protein>
    <submittedName>
        <fullName evidence="3">Uncharacterized protein</fullName>
    </submittedName>
</protein>
<evidence type="ECO:0000256" key="1">
    <source>
        <dbReference type="SAM" id="Coils"/>
    </source>
</evidence>
<dbReference type="Proteomes" id="UP000199355">
    <property type="component" value="Unassembled WGS sequence"/>
</dbReference>